<evidence type="ECO:0000313" key="2">
    <source>
        <dbReference type="Proteomes" id="UP001596157"/>
    </source>
</evidence>
<reference evidence="2" key="1">
    <citation type="journal article" date="2019" name="Int. J. Syst. Evol. Microbiol.">
        <title>The Global Catalogue of Microorganisms (GCM) 10K type strain sequencing project: providing services to taxonomists for standard genome sequencing and annotation.</title>
        <authorList>
            <consortium name="The Broad Institute Genomics Platform"/>
            <consortium name="The Broad Institute Genome Sequencing Center for Infectious Disease"/>
            <person name="Wu L."/>
            <person name="Ma J."/>
        </authorList>
    </citation>
    <scope>NUCLEOTIDE SEQUENCE [LARGE SCALE GENOMIC DNA]</scope>
    <source>
        <strain evidence="2">CCUG 59778</strain>
    </source>
</reference>
<proteinExistence type="predicted"/>
<organism evidence="1 2">
    <name type="scientific">Actinokineospora guangxiensis</name>
    <dbReference type="NCBI Taxonomy" id="1490288"/>
    <lineage>
        <taxon>Bacteria</taxon>
        <taxon>Bacillati</taxon>
        <taxon>Actinomycetota</taxon>
        <taxon>Actinomycetes</taxon>
        <taxon>Pseudonocardiales</taxon>
        <taxon>Pseudonocardiaceae</taxon>
        <taxon>Actinokineospora</taxon>
    </lineage>
</organism>
<evidence type="ECO:0000313" key="1">
    <source>
        <dbReference type="EMBL" id="MFC5289845.1"/>
    </source>
</evidence>
<keyword evidence="2" id="KW-1185">Reference proteome</keyword>
<name>A0ABW0EUV1_9PSEU</name>
<gene>
    <name evidence="1" type="ORF">ACFPM7_22555</name>
</gene>
<dbReference type="RefSeq" id="WP_378249711.1">
    <property type="nucleotide sequence ID" value="NZ_JBHSKF010000013.1"/>
</dbReference>
<dbReference type="Proteomes" id="UP001596157">
    <property type="component" value="Unassembled WGS sequence"/>
</dbReference>
<accession>A0ABW0EUV1</accession>
<dbReference type="EMBL" id="JBHSKF010000013">
    <property type="protein sequence ID" value="MFC5289845.1"/>
    <property type="molecule type" value="Genomic_DNA"/>
</dbReference>
<comment type="caution">
    <text evidence="1">The sequence shown here is derived from an EMBL/GenBank/DDBJ whole genome shotgun (WGS) entry which is preliminary data.</text>
</comment>
<sequence>MVNYCFKWNYADNAPGEPLTEAQARVKHEAGEEYSAVMPPRSGAQSPTLVTPVWKTGVVVVTFLDNPGRKATEYTFMRKTEESLFLARAHMWTYPNDEPGLRLADAIAHETVHYREDGYVKRVIKNKVDRTQETIEYTDVPIANNWEAIPAFGDYRSLARFERDEQVTNRIN</sequence>
<protein>
    <submittedName>
        <fullName evidence="1">Uncharacterized protein</fullName>
    </submittedName>
</protein>